<comment type="caution">
    <text evidence="2">The sequence shown here is derived from an EMBL/GenBank/DDBJ whole genome shotgun (WGS) entry which is preliminary data.</text>
</comment>
<gene>
    <name evidence="2" type="ORF">A2188_00385</name>
</gene>
<dbReference type="Pfam" id="PF13624">
    <property type="entry name" value="SurA_N_3"/>
    <property type="match status" value="1"/>
</dbReference>
<proteinExistence type="predicted"/>
<evidence type="ECO:0000313" key="2">
    <source>
        <dbReference type="EMBL" id="OGM76107.1"/>
    </source>
</evidence>
<dbReference type="InterPro" id="IPR027304">
    <property type="entry name" value="Trigger_fact/SurA_dom_sf"/>
</dbReference>
<feature type="transmembrane region" description="Helical" evidence="1">
    <location>
        <begin position="25"/>
        <end position="43"/>
    </location>
</feature>
<dbReference type="Gene3D" id="1.10.4030.10">
    <property type="entry name" value="Porin chaperone SurA, peptide-binding domain"/>
    <property type="match status" value="1"/>
</dbReference>
<reference evidence="2 3" key="1">
    <citation type="journal article" date="2016" name="Nat. Commun.">
        <title>Thousands of microbial genomes shed light on interconnected biogeochemical processes in an aquifer system.</title>
        <authorList>
            <person name="Anantharaman K."/>
            <person name="Brown C.T."/>
            <person name="Hug L.A."/>
            <person name="Sharon I."/>
            <person name="Castelle C.J."/>
            <person name="Probst A.J."/>
            <person name="Thomas B.C."/>
            <person name="Singh A."/>
            <person name="Wilkins M.J."/>
            <person name="Karaoz U."/>
            <person name="Brodie E.L."/>
            <person name="Williams K.H."/>
            <person name="Hubbard S.S."/>
            <person name="Banfield J.F."/>
        </authorList>
    </citation>
    <scope>NUCLEOTIDE SEQUENCE [LARGE SCALE GENOMIC DNA]</scope>
</reference>
<dbReference type="EMBL" id="MGHU01000065">
    <property type="protein sequence ID" value="OGM76107.1"/>
    <property type="molecule type" value="Genomic_DNA"/>
</dbReference>
<dbReference type="InterPro" id="IPR050245">
    <property type="entry name" value="PrsA_foldase"/>
</dbReference>
<keyword evidence="1" id="KW-0812">Transmembrane</keyword>
<evidence type="ECO:0008006" key="4">
    <source>
        <dbReference type="Google" id="ProtNLM"/>
    </source>
</evidence>
<organism evidence="2 3">
    <name type="scientific">Candidatus Woesebacteria bacterium RIFOXYA1_FULL_43_9</name>
    <dbReference type="NCBI Taxonomy" id="1802534"/>
    <lineage>
        <taxon>Bacteria</taxon>
        <taxon>Candidatus Woeseibacteriota</taxon>
    </lineage>
</organism>
<evidence type="ECO:0000256" key="1">
    <source>
        <dbReference type="SAM" id="Phobius"/>
    </source>
</evidence>
<dbReference type="SUPFAM" id="SSF109998">
    <property type="entry name" value="Triger factor/SurA peptide-binding domain-like"/>
    <property type="match status" value="1"/>
</dbReference>
<accession>A0A1F8CID5</accession>
<evidence type="ECO:0000313" key="3">
    <source>
        <dbReference type="Proteomes" id="UP000179241"/>
    </source>
</evidence>
<protein>
    <recommendedName>
        <fullName evidence="4">SurA N-terminal domain-containing protein</fullName>
    </recommendedName>
</protein>
<dbReference type="Proteomes" id="UP000179241">
    <property type="component" value="Unassembled WGS sequence"/>
</dbReference>
<dbReference type="PANTHER" id="PTHR47245:SF2">
    <property type="entry name" value="PEPTIDYL-PROLYL CIS-TRANS ISOMERASE HP_0175-RELATED"/>
    <property type="match status" value="1"/>
</dbReference>
<sequence length="213" mass="24591">MKSVKKSRLSKIKTQIKKIKVTKRVIYRVVAFLILVGLLGFLYTKKSFFLSARVNNHFVSRLTVLRELEKQGLAKEVLDSIVNEKIILDEAKKKNITASEEEVANEITSIENELKAQGTSLEAALTMQGQTIESLKKNLTIRLLINKLLADKVVIDEVAIKKYFDDNKAVTYKDKKYEDVKEQIRKSLADQKIYDEFQKWLVEVKKNSVITYY</sequence>
<keyword evidence="1" id="KW-1133">Transmembrane helix</keyword>
<keyword evidence="1" id="KW-0472">Membrane</keyword>
<dbReference type="PANTHER" id="PTHR47245">
    <property type="entry name" value="PEPTIDYLPROLYL ISOMERASE"/>
    <property type="match status" value="1"/>
</dbReference>
<name>A0A1F8CID5_9BACT</name>
<dbReference type="AlphaFoldDB" id="A0A1F8CID5"/>